<dbReference type="Gene3D" id="3.30.710.10">
    <property type="entry name" value="Potassium Channel Kv1.1, Chain A"/>
    <property type="match status" value="1"/>
</dbReference>
<dbReference type="PANTHER" id="PTHR47843">
    <property type="entry name" value="BTB DOMAIN-CONTAINING PROTEIN-RELATED"/>
    <property type="match status" value="1"/>
</dbReference>
<dbReference type="RefSeq" id="XP_018390197.1">
    <property type="nucleotide sequence ID" value="XM_018528085.1"/>
</dbReference>
<evidence type="ECO:0000259" key="1">
    <source>
        <dbReference type="PROSITE" id="PS50097"/>
    </source>
</evidence>
<dbReference type="Pfam" id="PF00651">
    <property type="entry name" value="BTB"/>
    <property type="match status" value="1"/>
</dbReference>
<protein>
    <recommendedName>
        <fullName evidence="1">BTB domain-containing protein</fullName>
    </recommendedName>
</protein>
<dbReference type="EMBL" id="KV441471">
    <property type="protein sequence ID" value="OAG24776.1"/>
    <property type="molecule type" value="Genomic_DNA"/>
</dbReference>
<dbReference type="VEuPathDB" id="FungiDB:CC77DRAFT_1057966"/>
<feature type="domain" description="BTB" evidence="1">
    <location>
        <begin position="17"/>
        <end position="86"/>
    </location>
</feature>
<dbReference type="InterPro" id="IPR000210">
    <property type="entry name" value="BTB/POZ_dom"/>
</dbReference>
<reference evidence="2 3" key="1">
    <citation type="submission" date="2016-05" db="EMBL/GenBank/DDBJ databases">
        <title>Comparative analysis of secretome profiles of manganese(II)-oxidizing ascomycete fungi.</title>
        <authorList>
            <consortium name="DOE Joint Genome Institute"/>
            <person name="Zeiner C.A."/>
            <person name="Purvine S.O."/>
            <person name="Zink E.M."/>
            <person name="Wu S."/>
            <person name="Pasa-Tolic L."/>
            <person name="Chaput D.L."/>
            <person name="Haridas S."/>
            <person name="Grigoriev I.V."/>
            <person name="Santelli C.M."/>
            <person name="Hansel C.M."/>
        </authorList>
    </citation>
    <scope>NUCLEOTIDE SEQUENCE [LARGE SCALE GENOMIC DNA]</scope>
    <source>
        <strain evidence="2 3">SRC1lrK2f</strain>
    </source>
</reference>
<dbReference type="InterPro" id="IPR011333">
    <property type="entry name" value="SKP1/BTB/POZ_sf"/>
</dbReference>
<name>A0A177DZ68_ALTAL</name>
<dbReference type="CDD" id="cd18186">
    <property type="entry name" value="BTB_POZ_ZBTB_KLHL-like"/>
    <property type="match status" value="1"/>
</dbReference>
<dbReference type="KEGG" id="aalt:CC77DRAFT_1057966"/>
<dbReference type="GeneID" id="29113679"/>
<sequence length="217" mass="25332">MARTKHQETLIIQGPGMEVVVSHGVHTKNWVIPKALLSHHSGFFRVACDGPFEEGIENKITLHDCRPEVFEAFLHWLYFATLSHLKPEWDYIYGSFRLWILGDRLLVADFKNAAMRDLYDVHVVREQSVEPHEIEFIWKHTARGSALRRLVLDIVSLNWEKHCGMYAQSVWLGLFRQFPDFGDSLLLRLGTKDTELKIEKYLEEAKKVTLDELDTER</sequence>
<accession>A0A177DZ68</accession>
<evidence type="ECO:0000313" key="2">
    <source>
        <dbReference type="EMBL" id="OAG24776.1"/>
    </source>
</evidence>
<proteinExistence type="predicted"/>
<dbReference type="Proteomes" id="UP000077248">
    <property type="component" value="Unassembled WGS sequence"/>
</dbReference>
<dbReference type="PROSITE" id="PS50097">
    <property type="entry name" value="BTB"/>
    <property type="match status" value="1"/>
</dbReference>
<dbReference type="SUPFAM" id="SSF54695">
    <property type="entry name" value="POZ domain"/>
    <property type="match status" value="1"/>
</dbReference>
<evidence type="ECO:0000313" key="3">
    <source>
        <dbReference type="Proteomes" id="UP000077248"/>
    </source>
</evidence>
<organism evidence="2 3">
    <name type="scientific">Alternaria alternata</name>
    <name type="common">Alternaria rot fungus</name>
    <name type="synonym">Torula alternata</name>
    <dbReference type="NCBI Taxonomy" id="5599"/>
    <lineage>
        <taxon>Eukaryota</taxon>
        <taxon>Fungi</taxon>
        <taxon>Dikarya</taxon>
        <taxon>Ascomycota</taxon>
        <taxon>Pezizomycotina</taxon>
        <taxon>Dothideomycetes</taxon>
        <taxon>Pleosporomycetidae</taxon>
        <taxon>Pleosporales</taxon>
        <taxon>Pleosporineae</taxon>
        <taxon>Pleosporaceae</taxon>
        <taxon>Alternaria</taxon>
        <taxon>Alternaria sect. Alternaria</taxon>
        <taxon>Alternaria alternata complex</taxon>
    </lineage>
</organism>
<keyword evidence="3" id="KW-1185">Reference proteome</keyword>
<dbReference type="PANTHER" id="PTHR47843:SF2">
    <property type="entry name" value="BTB DOMAIN-CONTAINING PROTEIN"/>
    <property type="match status" value="1"/>
</dbReference>
<gene>
    <name evidence="2" type="ORF">CC77DRAFT_1057966</name>
</gene>
<dbReference type="OMA" id="KENEYAW"/>
<dbReference type="AlphaFoldDB" id="A0A177DZ68"/>